<dbReference type="EMBL" id="JBHTOP010000011">
    <property type="protein sequence ID" value="MFD1671515.1"/>
    <property type="molecule type" value="Genomic_DNA"/>
</dbReference>
<dbReference type="SUPFAM" id="SSF53448">
    <property type="entry name" value="Nucleotide-diphospho-sugar transferases"/>
    <property type="match status" value="1"/>
</dbReference>
<reference evidence="5" key="1">
    <citation type="journal article" date="2019" name="Int. J. Syst. Evol. Microbiol.">
        <title>The Global Catalogue of Microorganisms (GCM) 10K type strain sequencing project: providing services to taxonomists for standard genome sequencing and annotation.</title>
        <authorList>
            <consortium name="The Broad Institute Genomics Platform"/>
            <consortium name="The Broad Institute Genome Sequencing Center for Infectious Disease"/>
            <person name="Wu L."/>
            <person name="Ma J."/>
        </authorList>
    </citation>
    <scope>NUCLEOTIDE SEQUENCE [LARGE SCALE GENOMIC DNA]</scope>
    <source>
        <strain evidence="5">CCM 8896</strain>
    </source>
</reference>
<evidence type="ECO:0000313" key="4">
    <source>
        <dbReference type="EMBL" id="MFD1671515.1"/>
    </source>
</evidence>
<accession>A0ABW4J8H6</accession>
<dbReference type="Pfam" id="PF01501">
    <property type="entry name" value="Glyco_transf_8"/>
    <property type="match status" value="1"/>
</dbReference>
<keyword evidence="1" id="KW-0328">Glycosyltransferase</keyword>
<evidence type="ECO:0000256" key="3">
    <source>
        <dbReference type="ARBA" id="ARBA00022723"/>
    </source>
</evidence>
<evidence type="ECO:0000256" key="1">
    <source>
        <dbReference type="ARBA" id="ARBA00022676"/>
    </source>
</evidence>
<gene>
    <name evidence="4" type="ORF">ACFQ5M_05355</name>
</gene>
<comment type="caution">
    <text evidence="4">The sequence shown here is derived from an EMBL/GenBank/DDBJ whole genome shotgun (WGS) entry which is preliminary data.</text>
</comment>
<dbReference type="InterPro" id="IPR029044">
    <property type="entry name" value="Nucleotide-diphossugar_trans"/>
</dbReference>
<name>A0ABW4J8H6_9LACO</name>
<dbReference type="PANTHER" id="PTHR13778:SF47">
    <property type="entry name" value="LIPOPOLYSACCHARIDE 1,3-GALACTOSYLTRANSFERASE"/>
    <property type="match status" value="1"/>
</dbReference>
<keyword evidence="5" id="KW-1185">Reference proteome</keyword>
<evidence type="ECO:0000256" key="2">
    <source>
        <dbReference type="ARBA" id="ARBA00022679"/>
    </source>
</evidence>
<evidence type="ECO:0000313" key="5">
    <source>
        <dbReference type="Proteomes" id="UP001597267"/>
    </source>
</evidence>
<dbReference type="PANTHER" id="PTHR13778">
    <property type="entry name" value="GLYCOSYLTRANSFERASE 8 DOMAIN-CONTAINING PROTEIN"/>
    <property type="match status" value="1"/>
</dbReference>
<organism evidence="4 5">
    <name type="scientific">Agrilactobacillus yilanensis</name>
    <dbReference type="NCBI Taxonomy" id="2485997"/>
    <lineage>
        <taxon>Bacteria</taxon>
        <taxon>Bacillati</taxon>
        <taxon>Bacillota</taxon>
        <taxon>Bacilli</taxon>
        <taxon>Lactobacillales</taxon>
        <taxon>Lactobacillaceae</taxon>
        <taxon>Agrilactobacillus</taxon>
    </lineage>
</organism>
<protein>
    <submittedName>
        <fullName evidence="4">Glycosyltransferase family 8 protein</fullName>
    </submittedName>
</protein>
<sequence>MNLLFAINDKVVDQLLTTIYSIYKNTPDTTFDIYILQKEPLKRNADIVAFCDQLRVTYHPVVVGADQFADAPVTDRYPATIYYRLLAQDYLPETLERILYLDIDILVINDLSPLYNLNFGGQLYAAASHTDLTGDLGQPFNKVRLGNYEAESYYNSGVILYNLPAIRQTVRATAIFNYIEANKIALFLPDQDVLNGLYGHQIKRIPDELYNYDTRMGPVYFALGNGTWNLDWVINNTVILHFCGREKPWLPDRFNRYTALYKHYAHQAALLQG</sequence>
<dbReference type="Gene3D" id="3.90.550.10">
    <property type="entry name" value="Spore Coat Polysaccharide Biosynthesis Protein SpsA, Chain A"/>
    <property type="match status" value="1"/>
</dbReference>
<dbReference type="Proteomes" id="UP001597267">
    <property type="component" value="Unassembled WGS sequence"/>
</dbReference>
<dbReference type="InterPro" id="IPR002495">
    <property type="entry name" value="Glyco_trans_8"/>
</dbReference>
<keyword evidence="2" id="KW-0808">Transferase</keyword>
<dbReference type="InterPro" id="IPR050748">
    <property type="entry name" value="Glycosyltrans_8_dom-fam"/>
</dbReference>
<dbReference type="CDD" id="cd04194">
    <property type="entry name" value="GT8_A4GalT_like"/>
    <property type="match status" value="1"/>
</dbReference>
<dbReference type="RefSeq" id="WP_125715740.1">
    <property type="nucleotide sequence ID" value="NZ_JBHTOP010000011.1"/>
</dbReference>
<keyword evidence="3" id="KW-0479">Metal-binding</keyword>
<proteinExistence type="predicted"/>